<dbReference type="InParanoid" id="G5AIQ7"/>
<gene>
    <name evidence="6" type="ORF">PHYSODRAFT_343134</name>
</gene>
<dbReference type="RefSeq" id="XP_009539958.1">
    <property type="nucleotide sequence ID" value="XM_009541663.1"/>
</dbReference>
<keyword evidence="3 5" id="KW-0964">Secreted</keyword>
<evidence type="ECO:0000256" key="2">
    <source>
        <dbReference type="ARBA" id="ARBA00010400"/>
    </source>
</evidence>
<evidence type="ECO:0000256" key="3">
    <source>
        <dbReference type="ARBA" id="ARBA00022525"/>
    </source>
</evidence>
<comment type="domain">
    <text evidence="5">The RxLR-dEER motif acts to carry the protein into the host cell cytoplasm through binding to cell surface phosphatidylinositol-3-phosphate.</text>
</comment>
<name>G5AIQ7_PHYSP</name>
<dbReference type="GeneID" id="20648464"/>
<organism evidence="6 7">
    <name type="scientific">Phytophthora sojae (strain P6497)</name>
    <name type="common">Soybean stem and root rot agent</name>
    <name type="synonym">Phytophthora megasperma f. sp. glycines</name>
    <dbReference type="NCBI Taxonomy" id="1094619"/>
    <lineage>
        <taxon>Eukaryota</taxon>
        <taxon>Sar</taxon>
        <taxon>Stramenopiles</taxon>
        <taxon>Oomycota</taxon>
        <taxon>Peronosporomycetes</taxon>
        <taxon>Peronosporales</taxon>
        <taxon>Peronosporaceae</taxon>
        <taxon>Phytophthora</taxon>
    </lineage>
</organism>
<comment type="subcellular location">
    <subcellularLocation>
        <location evidence="1 5">Secreted</location>
    </subcellularLocation>
</comment>
<keyword evidence="7" id="KW-1185">Reference proteome</keyword>
<dbReference type="Pfam" id="PF16810">
    <property type="entry name" value="RXLR"/>
    <property type="match status" value="1"/>
</dbReference>
<dbReference type="InterPro" id="IPR031825">
    <property type="entry name" value="RXLR"/>
</dbReference>
<dbReference type="EMBL" id="JH159178">
    <property type="protein sequence ID" value="EGZ04583.1"/>
    <property type="molecule type" value="Genomic_DNA"/>
</dbReference>
<keyword evidence="4 5" id="KW-0732">Signal</keyword>
<protein>
    <recommendedName>
        <fullName evidence="5">RxLR effector protein</fullName>
    </recommendedName>
</protein>
<dbReference type="Proteomes" id="UP000002640">
    <property type="component" value="Unassembled WGS sequence"/>
</dbReference>
<proteinExistence type="inferred from homology"/>
<comment type="function">
    <text evidence="5">Effector that suppresses plant defense responses during pathogen infection.</text>
</comment>
<sequence>MRAIYVFFAILATILALCDASKIDTLRSLRSRQHTGDFAAATENDERAFSFKSIFGAKKAKIPDDFAVDKLKLMLRSKTLKNNMFQVWDGKYSVGQIRAWLKLDKSPGYTKLLLSYLNDFKRSTGLRK</sequence>
<accession>G5AIQ7</accession>
<evidence type="ECO:0000256" key="1">
    <source>
        <dbReference type="ARBA" id="ARBA00004613"/>
    </source>
</evidence>
<dbReference type="AlphaFoldDB" id="G5AIQ7"/>
<evidence type="ECO:0000313" key="6">
    <source>
        <dbReference type="EMBL" id="EGZ04583.1"/>
    </source>
</evidence>
<feature type="signal peptide" evidence="5">
    <location>
        <begin position="1"/>
        <end position="20"/>
    </location>
</feature>
<evidence type="ECO:0000256" key="5">
    <source>
        <dbReference type="RuleBase" id="RU367124"/>
    </source>
</evidence>
<evidence type="ECO:0000313" key="7">
    <source>
        <dbReference type="Proteomes" id="UP000002640"/>
    </source>
</evidence>
<reference evidence="6 7" key="1">
    <citation type="journal article" date="2006" name="Science">
        <title>Phytophthora genome sequences uncover evolutionary origins and mechanisms of pathogenesis.</title>
        <authorList>
            <person name="Tyler B.M."/>
            <person name="Tripathy S."/>
            <person name="Zhang X."/>
            <person name="Dehal P."/>
            <person name="Jiang R.H."/>
            <person name="Aerts A."/>
            <person name="Arredondo F.D."/>
            <person name="Baxter L."/>
            <person name="Bensasson D."/>
            <person name="Beynon J.L."/>
            <person name="Chapman J."/>
            <person name="Damasceno C.M."/>
            <person name="Dorrance A.E."/>
            <person name="Dou D."/>
            <person name="Dickerman A.W."/>
            <person name="Dubchak I.L."/>
            <person name="Garbelotto M."/>
            <person name="Gijzen M."/>
            <person name="Gordon S.G."/>
            <person name="Govers F."/>
            <person name="Grunwald N.J."/>
            <person name="Huang W."/>
            <person name="Ivors K.L."/>
            <person name="Jones R.W."/>
            <person name="Kamoun S."/>
            <person name="Krampis K."/>
            <person name="Lamour K.H."/>
            <person name="Lee M.K."/>
            <person name="McDonald W.H."/>
            <person name="Medina M."/>
            <person name="Meijer H.J."/>
            <person name="Nordberg E.K."/>
            <person name="Maclean D.J."/>
            <person name="Ospina-Giraldo M.D."/>
            <person name="Morris P.F."/>
            <person name="Phuntumart V."/>
            <person name="Putnam N.H."/>
            <person name="Rash S."/>
            <person name="Rose J.K."/>
            <person name="Sakihama Y."/>
            <person name="Salamov A.A."/>
            <person name="Savidor A."/>
            <person name="Scheuring C.F."/>
            <person name="Smith B.M."/>
            <person name="Sobral B.W."/>
            <person name="Terry A."/>
            <person name="Torto-Alalibo T.A."/>
            <person name="Win J."/>
            <person name="Xu Z."/>
            <person name="Zhang H."/>
            <person name="Grigoriev I.V."/>
            <person name="Rokhsar D.S."/>
            <person name="Boore J.L."/>
        </authorList>
    </citation>
    <scope>NUCLEOTIDE SEQUENCE [LARGE SCALE GENOMIC DNA]</scope>
    <source>
        <strain evidence="6 7">P6497</strain>
    </source>
</reference>
<comment type="similarity">
    <text evidence="2 5">Belongs to the RxLR effector family.</text>
</comment>
<evidence type="ECO:0000256" key="4">
    <source>
        <dbReference type="ARBA" id="ARBA00022729"/>
    </source>
</evidence>
<feature type="chain" id="PRO_5044990220" description="RxLR effector protein" evidence="5">
    <location>
        <begin position="21"/>
        <end position="128"/>
    </location>
</feature>
<dbReference type="KEGG" id="psoj:PHYSODRAFT_343134"/>